<dbReference type="EMBL" id="CP025197">
    <property type="protein sequence ID" value="AUG56203.1"/>
    <property type="molecule type" value="Genomic_DNA"/>
</dbReference>
<dbReference type="InterPro" id="IPR025202">
    <property type="entry name" value="PLD-like_dom"/>
</dbReference>
<dbReference type="GO" id="GO:0006793">
    <property type="term" value="P:phosphorus metabolic process"/>
    <property type="evidence" value="ECO:0007669"/>
    <property type="project" value="UniProtKB-ARBA"/>
</dbReference>
<evidence type="ECO:0000313" key="4">
    <source>
        <dbReference type="Proteomes" id="UP000233534"/>
    </source>
</evidence>
<evidence type="ECO:0000259" key="1">
    <source>
        <dbReference type="PROSITE" id="PS50035"/>
    </source>
</evidence>
<organism evidence="2 4">
    <name type="scientific">Acetivibrio saccincola</name>
    <dbReference type="NCBI Taxonomy" id="1677857"/>
    <lineage>
        <taxon>Bacteria</taxon>
        <taxon>Bacillati</taxon>
        <taxon>Bacillota</taxon>
        <taxon>Clostridia</taxon>
        <taxon>Eubacteriales</taxon>
        <taxon>Oscillospiraceae</taxon>
        <taxon>Acetivibrio</taxon>
    </lineage>
</organism>
<dbReference type="GO" id="GO:0003824">
    <property type="term" value="F:catalytic activity"/>
    <property type="evidence" value="ECO:0007669"/>
    <property type="project" value="InterPro"/>
</dbReference>
<name>A0A2K9EE90_9FIRM</name>
<keyword evidence="4" id="KW-1185">Reference proteome</keyword>
<dbReference type="AlphaFoldDB" id="A0A2K9EE90"/>
<dbReference type="Gene3D" id="3.30.870.10">
    <property type="entry name" value="Endonuclease Chain A"/>
    <property type="match status" value="1"/>
</dbReference>
<dbReference type="OrthoDB" id="9802848at2"/>
<reference evidence="3 5" key="2">
    <citation type="journal article" date="2018" name="Syst. Appl. Microbiol.">
        <title>Characterization and high-quality draft genome sequence of Herbivorax saccincola A7, an anaerobic, alkaliphilic, thermophilic, cellulolytic, and xylanolytic bacterium.</title>
        <authorList>
            <person name="Aikawa S."/>
            <person name="Baramee S."/>
            <person name="Sermsathanaswadi J."/>
            <person name="Thianheng P."/>
            <person name="Tachaapaikoon C."/>
            <person name="Shikata A."/>
            <person name="Waeonukul R."/>
            <person name="Pason P."/>
            <person name="Ratanakhanokchai K."/>
            <person name="Kosugi A."/>
        </authorList>
    </citation>
    <scope>NUCLEOTIDE SEQUENCE [LARGE SCALE GENOMIC DNA]</scope>
    <source>
        <strain evidence="3 5">A7</strain>
    </source>
</reference>
<evidence type="ECO:0000313" key="3">
    <source>
        <dbReference type="EMBL" id="PQQ65611.1"/>
    </source>
</evidence>
<protein>
    <submittedName>
        <fullName evidence="2">Cardiolipin synthetase</fullName>
    </submittedName>
</protein>
<dbReference type="CDD" id="cd00138">
    <property type="entry name" value="PLDc_SF"/>
    <property type="match status" value="1"/>
</dbReference>
<dbReference type="SUPFAM" id="SSF56024">
    <property type="entry name" value="Phospholipase D/nuclease"/>
    <property type="match status" value="1"/>
</dbReference>
<dbReference type="InterPro" id="IPR001736">
    <property type="entry name" value="PLipase_D/transphosphatidylase"/>
</dbReference>
<gene>
    <name evidence="3" type="ORF">B9R14_01735</name>
    <name evidence="2" type="ORF">HVS_01165</name>
</gene>
<sequence length="146" mass="16467">MIKVTTQPIYDEFFKMCADAQQNIMLCAPFVKQEIVDNIFSVTADRGLSMQLITNINLQSFHRRTSDIGAIEEFLKNGPVYNCTTLHAKLYIFDNKKCIITSANLTTSGLQKNLECSVQTDDMDLVDSSVSEYNSIIKDDRVGKIL</sequence>
<dbReference type="Proteomes" id="UP000233534">
    <property type="component" value="Chromosome"/>
</dbReference>
<evidence type="ECO:0000313" key="2">
    <source>
        <dbReference type="EMBL" id="AUG56203.1"/>
    </source>
</evidence>
<reference evidence="2 4" key="1">
    <citation type="submission" date="2017-12" db="EMBL/GenBank/DDBJ databases">
        <title>Complete genome sequence of Herbivorax saccincola GGR1, a novel Cellulosome-producing hydrolytic bacterium in a thermophilic biogas plant, established by Illumina and Nanopore MinION sequencing.</title>
        <authorList>
            <person name="Pechtl A."/>
            <person name="Ruckert C."/>
            <person name="Koeck D.E."/>
            <person name="Maus I."/>
            <person name="Winkler A."/>
            <person name="Kalinowski J."/>
            <person name="Puhler A."/>
            <person name="Schwarz W.W."/>
            <person name="Zverlov V.V."/>
            <person name="Schluter A."/>
            <person name="Liebl W."/>
        </authorList>
    </citation>
    <scope>NUCLEOTIDE SEQUENCE [LARGE SCALE GENOMIC DNA]</scope>
    <source>
        <strain evidence="2">GGR1</strain>
        <strain evidence="4">SR1</strain>
    </source>
</reference>
<dbReference type="PROSITE" id="PS50035">
    <property type="entry name" value="PLD"/>
    <property type="match status" value="1"/>
</dbReference>
<dbReference type="KEGG" id="hsc:HVS_01165"/>
<feature type="domain" description="PLD phosphodiesterase" evidence="1">
    <location>
        <begin position="82"/>
        <end position="109"/>
    </location>
</feature>
<evidence type="ECO:0000313" key="5">
    <source>
        <dbReference type="Proteomes" id="UP000239720"/>
    </source>
</evidence>
<accession>A0A2K9EE90</accession>
<proteinExistence type="predicted"/>
<dbReference type="Pfam" id="PF13091">
    <property type="entry name" value="PLDc_2"/>
    <property type="match status" value="1"/>
</dbReference>
<dbReference type="RefSeq" id="WP_101298626.1">
    <property type="nucleotide sequence ID" value="NZ_CP025197.1"/>
</dbReference>
<dbReference type="EMBL" id="NEMB01000003">
    <property type="protein sequence ID" value="PQQ65611.1"/>
    <property type="molecule type" value="Genomic_DNA"/>
</dbReference>
<dbReference type="Proteomes" id="UP000239720">
    <property type="component" value="Unassembled WGS sequence"/>
</dbReference>